<keyword evidence="5" id="KW-0418">Kinase</keyword>
<dbReference type="Proteomes" id="UP000324974">
    <property type="component" value="Chromosome"/>
</dbReference>
<dbReference type="EMBL" id="CP042425">
    <property type="protein sequence ID" value="QEL17793.1"/>
    <property type="molecule type" value="Genomic_DNA"/>
</dbReference>
<evidence type="ECO:0000259" key="12">
    <source>
        <dbReference type="PROSITE" id="PS50113"/>
    </source>
</evidence>
<evidence type="ECO:0000313" key="13">
    <source>
        <dbReference type="EMBL" id="QEL17793.1"/>
    </source>
</evidence>
<dbReference type="Pfam" id="PF02518">
    <property type="entry name" value="HATPase_c"/>
    <property type="match status" value="1"/>
</dbReference>
<dbReference type="EC" id="2.7.13.3" evidence="2"/>
<dbReference type="SMART" id="SM00388">
    <property type="entry name" value="HisKA"/>
    <property type="match status" value="1"/>
</dbReference>
<name>A0A5C1AHQ2_9BACT</name>
<organism evidence="13 14">
    <name type="scientific">Limnoglobus roseus</name>
    <dbReference type="NCBI Taxonomy" id="2598579"/>
    <lineage>
        <taxon>Bacteria</taxon>
        <taxon>Pseudomonadati</taxon>
        <taxon>Planctomycetota</taxon>
        <taxon>Planctomycetia</taxon>
        <taxon>Gemmatales</taxon>
        <taxon>Gemmataceae</taxon>
        <taxon>Limnoglobus</taxon>
    </lineage>
</organism>
<evidence type="ECO:0000256" key="5">
    <source>
        <dbReference type="ARBA" id="ARBA00022777"/>
    </source>
</evidence>
<dbReference type="SMART" id="SM00065">
    <property type="entry name" value="GAF"/>
    <property type="match status" value="1"/>
</dbReference>
<evidence type="ECO:0000256" key="2">
    <source>
        <dbReference type="ARBA" id="ARBA00012438"/>
    </source>
</evidence>
<evidence type="ECO:0000259" key="9">
    <source>
        <dbReference type="PROSITE" id="PS50109"/>
    </source>
</evidence>
<dbReference type="InterPro" id="IPR036890">
    <property type="entry name" value="HATPase_C_sf"/>
</dbReference>
<dbReference type="SUPFAM" id="SSF55785">
    <property type="entry name" value="PYP-like sensor domain (PAS domain)"/>
    <property type="match status" value="3"/>
</dbReference>
<dbReference type="InterPro" id="IPR003018">
    <property type="entry name" value="GAF"/>
</dbReference>
<dbReference type="FunFam" id="3.30.565.10:FF:000006">
    <property type="entry name" value="Sensor histidine kinase WalK"/>
    <property type="match status" value="1"/>
</dbReference>
<dbReference type="SUPFAM" id="SSF55874">
    <property type="entry name" value="ATPase domain of HSP90 chaperone/DNA topoisomerase II/histidine kinase"/>
    <property type="match status" value="1"/>
</dbReference>
<evidence type="ECO:0000256" key="4">
    <source>
        <dbReference type="ARBA" id="ARBA00022679"/>
    </source>
</evidence>
<feature type="coiled-coil region" evidence="7">
    <location>
        <begin position="551"/>
        <end position="578"/>
    </location>
</feature>
<dbReference type="InterPro" id="IPR029016">
    <property type="entry name" value="GAF-like_dom_sf"/>
</dbReference>
<dbReference type="Gene3D" id="3.30.565.10">
    <property type="entry name" value="Histidine kinase-like ATPase, C-terminal domain"/>
    <property type="match status" value="1"/>
</dbReference>
<feature type="domain" description="PAS" evidence="11">
    <location>
        <begin position="13"/>
        <end position="86"/>
    </location>
</feature>
<dbReference type="InterPro" id="IPR003594">
    <property type="entry name" value="HATPase_dom"/>
</dbReference>
<dbReference type="NCBIfam" id="TIGR00229">
    <property type="entry name" value="sensory_box"/>
    <property type="match status" value="3"/>
</dbReference>
<dbReference type="PRINTS" id="PR00344">
    <property type="entry name" value="BCTRLSENSOR"/>
</dbReference>
<evidence type="ECO:0000313" key="14">
    <source>
        <dbReference type="Proteomes" id="UP000324974"/>
    </source>
</evidence>
<dbReference type="Pfam" id="PF00512">
    <property type="entry name" value="HisKA"/>
    <property type="match status" value="1"/>
</dbReference>
<dbReference type="PANTHER" id="PTHR43547:SF2">
    <property type="entry name" value="HYBRID SIGNAL TRANSDUCTION HISTIDINE KINASE C"/>
    <property type="match status" value="1"/>
</dbReference>
<feature type="compositionally biased region" description="Polar residues" evidence="8">
    <location>
        <begin position="799"/>
        <end position="816"/>
    </location>
</feature>
<keyword evidence="7" id="KW-0175">Coiled coil</keyword>
<dbReference type="CDD" id="cd17580">
    <property type="entry name" value="REC_2_DhkD-like"/>
    <property type="match status" value="1"/>
</dbReference>
<dbReference type="InterPro" id="IPR005467">
    <property type="entry name" value="His_kinase_dom"/>
</dbReference>
<evidence type="ECO:0000256" key="3">
    <source>
        <dbReference type="ARBA" id="ARBA00022553"/>
    </source>
</evidence>
<reference evidence="14" key="1">
    <citation type="submission" date="2019-08" db="EMBL/GenBank/DDBJ databases">
        <title>Limnoglobus roseus gen. nov., sp. nov., a novel freshwater planctomycete with a giant genome from the family Gemmataceae.</title>
        <authorList>
            <person name="Kulichevskaya I.S."/>
            <person name="Naumoff D.G."/>
            <person name="Miroshnikov K."/>
            <person name="Ivanova A."/>
            <person name="Philippov D.A."/>
            <person name="Hakobyan A."/>
            <person name="Rijpstra I.C."/>
            <person name="Sinninghe Damste J.S."/>
            <person name="Liesack W."/>
            <person name="Dedysh S.N."/>
        </authorList>
    </citation>
    <scope>NUCLEOTIDE SEQUENCE [LARGE SCALE GENOMIC DNA]</scope>
    <source>
        <strain evidence="14">PX52</strain>
    </source>
</reference>
<dbReference type="KEGG" id="lrs:PX52LOC_04801"/>
<evidence type="ECO:0000256" key="1">
    <source>
        <dbReference type="ARBA" id="ARBA00000085"/>
    </source>
</evidence>
<dbReference type="InterPro" id="IPR011006">
    <property type="entry name" value="CheY-like_superfamily"/>
</dbReference>
<dbReference type="PROSITE" id="PS50112">
    <property type="entry name" value="PAS"/>
    <property type="match status" value="2"/>
</dbReference>
<dbReference type="SUPFAM" id="SSF47384">
    <property type="entry name" value="Homodimeric domain of signal transducing histidine kinase"/>
    <property type="match status" value="1"/>
</dbReference>
<dbReference type="AlphaFoldDB" id="A0A5C1AHQ2"/>
<gene>
    <name evidence="13" type="ORF">PX52LOC_04801</name>
</gene>
<dbReference type="InterPro" id="IPR000014">
    <property type="entry name" value="PAS"/>
</dbReference>
<dbReference type="Pfam" id="PF08448">
    <property type="entry name" value="PAS_4"/>
    <property type="match status" value="1"/>
</dbReference>
<feature type="region of interest" description="Disordered" evidence="8">
    <location>
        <begin position="799"/>
        <end position="820"/>
    </location>
</feature>
<dbReference type="InterPro" id="IPR035965">
    <property type="entry name" value="PAS-like_dom_sf"/>
</dbReference>
<feature type="domain" description="PAS" evidence="11">
    <location>
        <begin position="148"/>
        <end position="219"/>
    </location>
</feature>
<dbReference type="InterPro" id="IPR000700">
    <property type="entry name" value="PAS-assoc_C"/>
</dbReference>
<feature type="domain" description="Histidine kinase" evidence="9">
    <location>
        <begin position="578"/>
        <end position="796"/>
    </location>
</feature>
<sequence length="942" mass="104647">MTDRDQKAPGAQEGELFRLLVENVRDYAIFVIDTEGRVESWNPGAERLLGYGEEEILGRPAATFFTPEDIERGYPQREMREALEGGRGDDDRWQVRKDGSRFWCGGSLTPLWDEGHKLRGYAKIMRDRTEWKRAEEERAGRTREAERKQRLYDAVLSNTPDLVYVFDLDHRFTYANGGLLRLWGKTWDEAVGKTCLELGYEPWHAAMHDREIEQVVATKHPVKGEVPFTGTFGPRIYEYIFVPVLGEGGEVEAVAGTTRDVTDRRRSEEALREASATLRSFYDTAPVMMGVVEVVGEDVLHLTDNAATGRFFGTAPASLSGRAASEMGVPPDHLREWVRAYRESERTGQPARFEYPHETPTGRRWVSAIVYCIEALPGNRVRCSYVAEDVTERKRDEETIRSLLHIGEKLNSTLAVDELLDLLVVEAARLVGAESGVAGLNGPEGMRCHTYFQRGQCLPLDYCWPPMHGLPGWLLVHKVPYLTNDAVADTQIVHELCVRFGVRSALSTPVLSADGEVLGFFEIHNKDGGFTPADQEKLLSVSHAASIAVQNALAFRRIQRVEESLRDANRRKDEFLATLAHELRNPLAPISNALQILKMPRVEAATVERSRGMMERQVHHLVRLVDDLLDVSRVMRGKIELRRERVELATVVARAVETVQPLVDAQRHELDVRLPPESLPLDADPVRLTQVVGNLLTNAAKYTEPGGRIRLTAERDGDVAVLRVRDDGIGIAPDVLPHVFELFVQAEHATTKTQGGLGIGLTLVKNIVGMHNGTVEARSDGLGRGSEFAVRLPLVVGAGQQSQDNGTGELHQQPSRPSGHRLLVVDDNRDAADSLAMLLELQGHEVRVAHSGPAALEMTKGYAPDVVFLDIGMPGMDGYEVARRLRQQPGLESVVLAALTGWGQQEDRRRTAEAGFTHHLVKPPDPKAVEGVLAQLTPPDVK</sequence>
<keyword evidence="3 6" id="KW-0597">Phosphoprotein</keyword>
<dbReference type="Gene3D" id="1.10.287.130">
    <property type="match status" value="1"/>
</dbReference>
<keyword evidence="14" id="KW-1185">Reference proteome</keyword>
<feature type="domain" description="Response regulatory" evidence="10">
    <location>
        <begin position="821"/>
        <end position="937"/>
    </location>
</feature>
<dbReference type="GO" id="GO:0000155">
    <property type="term" value="F:phosphorelay sensor kinase activity"/>
    <property type="evidence" value="ECO:0007669"/>
    <property type="project" value="InterPro"/>
</dbReference>
<dbReference type="Pfam" id="PF00072">
    <property type="entry name" value="Response_reg"/>
    <property type="match status" value="1"/>
</dbReference>
<dbReference type="Gene3D" id="3.30.450.20">
    <property type="entry name" value="PAS domain"/>
    <property type="match status" value="3"/>
</dbReference>
<protein>
    <recommendedName>
        <fullName evidence="2">histidine kinase</fullName>
        <ecNumber evidence="2">2.7.13.3</ecNumber>
    </recommendedName>
</protein>
<dbReference type="InterPro" id="IPR013656">
    <property type="entry name" value="PAS_4"/>
</dbReference>
<dbReference type="Pfam" id="PF13185">
    <property type="entry name" value="GAF_2"/>
    <property type="match status" value="1"/>
</dbReference>
<dbReference type="Gene3D" id="3.30.450.40">
    <property type="match status" value="1"/>
</dbReference>
<dbReference type="InterPro" id="IPR003661">
    <property type="entry name" value="HisK_dim/P_dom"/>
</dbReference>
<feature type="domain" description="PAC" evidence="12">
    <location>
        <begin position="88"/>
        <end position="140"/>
    </location>
</feature>
<evidence type="ECO:0000256" key="6">
    <source>
        <dbReference type="PROSITE-ProRule" id="PRU00169"/>
    </source>
</evidence>
<dbReference type="PROSITE" id="PS50113">
    <property type="entry name" value="PAC"/>
    <property type="match status" value="2"/>
</dbReference>
<dbReference type="InterPro" id="IPR001789">
    <property type="entry name" value="Sig_transdc_resp-reg_receiver"/>
</dbReference>
<dbReference type="SMART" id="SM00387">
    <property type="entry name" value="HATPase_c"/>
    <property type="match status" value="1"/>
</dbReference>
<evidence type="ECO:0000256" key="7">
    <source>
        <dbReference type="SAM" id="Coils"/>
    </source>
</evidence>
<proteinExistence type="predicted"/>
<dbReference type="CDD" id="cd00130">
    <property type="entry name" value="PAS"/>
    <property type="match status" value="3"/>
</dbReference>
<keyword evidence="4" id="KW-0808">Transferase</keyword>
<evidence type="ECO:0000259" key="11">
    <source>
        <dbReference type="PROSITE" id="PS50112"/>
    </source>
</evidence>
<dbReference type="CDD" id="cd00075">
    <property type="entry name" value="HATPase"/>
    <property type="match status" value="1"/>
</dbReference>
<dbReference type="CDD" id="cd00082">
    <property type="entry name" value="HisKA"/>
    <property type="match status" value="1"/>
</dbReference>
<dbReference type="PANTHER" id="PTHR43547">
    <property type="entry name" value="TWO-COMPONENT HISTIDINE KINASE"/>
    <property type="match status" value="1"/>
</dbReference>
<dbReference type="PROSITE" id="PS50110">
    <property type="entry name" value="RESPONSE_REGULATORY"/>
    <property type="match status" value="1"/>
</dbReference>
<dbReference type="SMART" id="SM00091">
    <property type="entry name" value="PAS"/>
    <property type="match status" value="3"/>
</dbReference>
<dbReference type="SUPFAM" id="SSF52172">
    <property type="entry name" value="CheY-like"/>
    <property type="match status" value="1"/>
</dbReference>
<dbReference type="InterPro" id="IPR036097">
    <property type="entry name" value="HisK_dim/P_sf"/>
</dbReference>
<dbReference type="Pfam" id="PF13426">
    <property type="entry name" value="PAS_9"/>
    <property type="match status" value="1"/>
</dbReference>
<dbReference type="PROSITE" id="PS50109">
    <property type="entry name" value="HIS_KIN"/>
    <property type="match status" value="1"/>
</dbReference>
<feature type="domain" description="PAC" evidence="12">
    <location>
        <begin position="222"/>
        <end position="273"/>
    </location>
</feature>
<feature type="modified residue" description="4-aspartylphosphate" evidence="6">
    <location>
        <position position="870"/>
    </location>
</feature>
<dbReference type="SMART" id="SM00448">
    <property type="entry name" value="REC"/>
    <property type="match status" value="1"/>
</dbReference>
<dbReference type="SUPFAM" id="SSF55781">
    <property type="entry name" value="GAF domain-like"/>
    <property type="match status" value="1"/>
</dbReference>
<comment type="catalytic activity">
    <reaction evidence="1">
        <text>ATP + protein L-histidine = ADP + protein N-phospho-L-histidine.</text>
        <dbReference type="EC" id="2.7.13.3"/>
    </reaction>
</comment>
<dbReference type="InterPro" id="IPR004358">
    <property type="entry name" value="Sig_transdc_His_kin-like_C"/>
</dbReference>
<dbReference type="RefSeq" id="WP_168219164.1">
    <property type="nucleotide sequence ID" value="NZ_CP042425.1"/>
</dbReference>
<dbReference type="Gene3D" id="3.40.50.2300">
    <property type="match status" value="1"/>
</dbReference>
<accession>A0A5C1AHQ2</accession>
<evidence type="ECO:0000259" key="10">
    <source>
        <dbReference type="PROSITE" id="PS50110"/>
    </source>
</evidence>
<evidence type="ECO:0000256" key="8">
    <source>
        <dbReference type="SAM" id="MobiDB-lite"/>
    </source>
</evidence>